<proteinExistence type="inferred from homology"/>
<keyword evidence="2" id="KW-0479">Metal-binding</keyword>
<dbReference type="GO" id="GO:0046872">
    <property type="term" value="F:metal ion binding"/>
    <property type="evidence" value="ECO:0007669"/>
    <property type="project" value="UniProtKB-KW"/>
</dbReference>
<dbReference type="Pfam" id="PF04828">
    <property type="entry name" value="GFA"/>
    <property type="match status" value="1"/>
</dbReference>
<dbReference type="EMBL" id="PDNC01000092">
    <property type="protein sequence ID" value="PGH00017.1"/>
    <property type="molecule type" value="Genomic_DNA"/>
</dbReference>
<evidence type="ECO:0000259" key="4">
    <source>
        <dbReference type="PROSITE" id="PS51891"/>
    </source>
</evidence>
<dbReference type="InterPro" id="IPR011057">
    <property type="entry name" value="Mss4-like_sf"/>
</dbReference>
<comment type="similarity">
    <text evidence="1">Belongs to the Gfa family.</text>
</comment>
<evidence type="ECO:0000256" key="2">
    <source>
        <dbReference type="ARBA" id="ARBA00022723"/>
    </source>
</evidence>
<evidence type="ECO:0000313" key="6">
    <source>
        <dbReference type="Proteomes" id="UP000224080"/>
    </source>
</evidence>
<feature type="domain" description="CENP-V/GFA" evidence="4">
    <location>
        <begin position="18"/>
        <end position="139"/>
    </location>
</feature>
<dbReference type="OrthoDB" id="2993351at2759"/>
<name>A0A2B7WTY4_9EURO</name>
<accession>A0A2B7WTY4</accession>
<dbReference type="GO" id="GO:0016846">
    <property type="term" value="F:carbon-sulfur lyase activity"/>
    <property type="evidence" value="ECO:0007669"/>
    <property type="project" value="InterPro"/>
</dbReference>
<comment type="caution">
    <text evidence="5">The sequence shown here is derived from an EMBL/GenBank/DDBJ whole genome shotgun (WGS) entry which is preliminary data.</text>
</comment>
<dbReference type="Proteomes" id="UP000224080">
    <property type="component" value="Unassembled WGS sequence"/>
</dbReference>
<keyword evidence="3" id="KW-0862">Zinc</keyword>
<dbReference type="AlphaFoldDB" id="A0A2B7WTY4"/>
<gene>
    <name evidence="5" type="ORF">GX51_06016</name>
</gene>
<evidence type="ECO:0000313" key="5">
    <source>
        <dbReference type="EMBL" id="PGH00017.1"/>
    </source>
</evidence>
<evidence type="ECO:0000256" key="3">
    <source>
        <dbReference type="ARBA" id="ARBA00022833"/>
    </source>
</evidence>
<protein>
    <recommendedName>
        <fullName evidence="4">CENP-V/GFA domain-containing protein</fullName>
    </recommendedName>
</protein>
<evidence type="ECO:0000256" key="1">
    <source>
        <dbReference type="ARBA" id="ARBA00005495"/>
    </source>
</evidence>
<dbReference type="STRING" id="2060905.A0A2B7WTY4"/>
<dbReference type="SUPFAM" id="SSF51316">
    <property type="entry name" value="Mss4-like"/>
    <property type="match status" value="1"/>
</dbReference>
<dbReference type="InterPro" id="IPR052355">
    <property type="entry name" value="CENP-V-like"/>
</dbReference>
<keyword evidence="6" id="KW-1185">Reference proteome</keyword>
<dbReference type="Gene3D" id="2.170.150.70">
    <property type="match status" value="1"/>
</dbReference>
<reference evidence="5 6" key="1">
    <citation type="submission" date="2017-10" db="EMBL/GenBank/DDBJ databases">
        <title>Comparative genomics in systemic dimorphic fungi from Ajellomycetaceae.</title>
        <authorList>
            <person name="Munoz J.F."/>
            <person name="Mcewen J.G."/>
            <person name="Clay O.K."/>
            <person name="Cuomo C.A."/>
        </authorList>
    </citation>
    <scope>NUCLEOTIDE SEQUENCE [LARGE SCALE GENOMIC DNA]</scope>
    <source>
        <strain evidence="5 6">UAMH130</strain>
    </source>
</reference>
<dbReference type="PANTHER" id="PTHR28620">
    <property type="entry name" value="CENTROMERE PROTEIN V"/>
    <property type="match status" value="1"/>
</dbReference>
<dbReference type="InterPro" id="IPR006913">
    <property type="entry name" value="CENP-V/GFA"/>
</dbReference>
<dbReference type="PROSITE" id="PS51891">
    <property type="entry name" value="CENP_V_GFA"/>
    <property type="match status" value="1"/>
</dbReference>
<organism evidence="5 6">
    <name type="scientific">Blastomyces parvus</name>
    <dbReference type="NCBI Taxonomy" id="2060905"/>
    <lineage>
        <taxon>Eukaryota</taxon>
        <taxon>Fungi</taxon>
        <taxon>Dikarya</taxon>
        <taxon>Ascomycota</taxon>
        <taxon>Pezizomycotina</taxon>
        <taxon>Eurotiomycetes</taxon>
        <taxon>Eurotiomycetidae</taxon>
        <taxon>Onygenales</taxon>
        <taxon>Ajellomycetaceae</taxon>
        <taxon>Blastomyces</taxon>
    </lineage>
</organism>
<dbReference type="PANTHER" id="PTHR28620:SF1">
    <property type="entry name" value="CENP-V_GFA DOMAIN-CONTAINING PROTEIN"/>
    <property type="match status" value="1"/>
</dbReference>
<sequence length="159" mass="17674">MATETETSTTPPSSKKLYTGSCHCAFVKYTVNVDITQPPASRCNCSICLKKGSISLRPEKREDITLLSPTTIDELTEYTYGAKRAHHYFCPTCGVSCFIFGSFQQPGGGADVQFWAVNGLTIDTDQGLDWSTIRLQYWDGRSEGWEKGARSEPYPHGSW</sequence>